<dbReference type="SUPFAM" id="SSF52540">
    <property type="entry name" value="P-loop containing nucleoside triphosphate hydrolases"/>
    <property type="match status" value="1"/>
</dbReference>
<feature type="region of interest" description="Disordered" evidence="10">
    <location>
        <begin position="1"/>
        <end position="62"/>
    </location>
</feature>
<evidence type="ECO:0000313" key="13">
    <source>
        <dbReference type="Proteomes" id="UP000266723"/>
    </source>
</evidence>
<dbReference type="InterPro" id="IPR049730">
    <property type="entry name" value="SNF2/RAD54-like_C"/>
</dbReference>
<dbReference type="EMBL" id="QGKV02002055">
    <property type="protein sequence ID" value="KAF3493015.1"/>
    <property type="molecule type" value="Genomic_DNA"/>
</dbReference>
<accession>A0ABQ7A5W8</accession>
<keyword evidence="13" id="KW-1185">Reference proteome</keyword>
<comment type="subcellular location">
    <subcellularLocation>
        <location evidence="1">Nucleus</location>
    </subcellularLocation>
</comment>
<dbReference type="InterPro" id="IPR027417">
    <property type="entry name" value="P-loop_NTPase"/>
</dbReference>
<feature type="domain" description="Helicase C-terminal" evidence="11">
    <location>
        <begin position="445"/>
        <end position="616"/>
    </location>
</feature>
<evidence type="ECO:0000313" key="12">
    <source>
        <dbReference type="EMBL" id="KAF3493015.1"/>
    </source>
</evidence>
<feature type="coiled-coil region" evidence="9">
    <location>
        <begin position="126"/>
        <end position="153"/>
    </location>
</feature>
<organism evidence="12 13">
    <name type="scientific">Brassica cretica</name>
    <name type="common">Mustard</name>
    <dbReference type="NCBI Taxonomy" id="69181"/>
    <lineage>
        <taxon>Eukaryota</taxon>
        <taxon>Viridiplantae</taxon>
        <taxon>Streptophyta</taxon>
        <taxon>Embryophyta</taxon>
        <taxon>Tracheophyta</taxon>
        <taxon>Spermatophyta</taxon>
        <taxon>Magnoliopsida</taxon>
        <taxon>eudicotyledons</taxon>
        <taxon>Gunneridae</taxon>
        <taxon>Pentapetalae</taxon>
        <taxon>rosids</taxon>
        <taxon>malvids</taxon>
        <taxon>Brassicales</taxon>
        <taxon>Brassicaceae</taxon>
        <taxon>Brassiceae</taxon>
        <taxon>Brassica</taxon>
    </lineage>
</organism>
<evidence type="ECO:0000256" key="9">
    <source>
        <dbReference type="SAM" id="Coils"/>
    </source>
</evidence>
<keyword evidence="9" id="KW-0175">Coiled coil</keyword>
<proteinExistence type="inferred from homology"/>
<evidence type="ECO:0000256" key="8">
    <source>
        <dbReference type="ARBA" id="ARBA00023242"/>
    </source>
</evidence>
<evidence type="ECO:0000256" key="10">
    <source>
        <dbReference type="SAM" id="MobiDB-lite"/>
    </source>
</evidence>
<evidence type="ECO:0000256" key="1">
    <source>
        <dbReference type="ARBA" id="ARBA00004123"/>
    </source>
</evidence>
<feature type="compositionally biased region" description="Acidic residues" evidence="10">
    <location>
        <begin position="1"/>
        <end position="31"/>
    </location>
</feature>
<evidence type="ECO:0000256" key="7">
    <source>
        <dbReference type="ARBA" id="ARBA00023125"/>
    </source>
</evidence>
<protein>
    <recommendedName>
        <fullName evidence="11">Helicase C-terminal domain-containing protein</fullName>
    </recommendedName>
</protein>
<evidence type="ECO:0000259" key="11">
    <source>
        <dbReference type="PROSITE" id="PS51194"/>
    </source>
</evidence>
<keyword evidence="6" id="KW-0067">ATP-binding</keyword>
<evidence type="ECO:0000256" key="4">
    <source>
        <dbReference type="ARBA" id="ARBA00022801"/>
    </source>
</evidence>
<evidence type="ECO:0000256" key="3">
    <source>
        <dbReference type="ARBA" id="ARBA00022741"/>
    </source>
</evidence>
<dbReference type="InterPro" id="IPR044574">
    <property type="entry name" value="ARIP4-like"/>
</dbReference>
<dbReference type="PANTHER" id="PTHR45797:SF1">
    <property type="entry name" value="HELICASE ARIP4"/>
    <property type="match status" value="1"/>
</dbReference>
<keyword evidence="4" id="KW-0378">Hydrolase</keyword>
<dbReference type="InterPro" id="IPR001650">
    <property type="entry name" value="Helicase_C-like"/>
</dbReference>
<feature type="coiled-coil region" evidence="9">
    <location>
        <begin position="68"/>
        <end position="100"/>
    </location>
</feature>
<comment type="similarity">
    <text evidence="2">Belongs to the SNF2/RAD54 helicase family.</text>
</comment>
<comment type="caution">
    <text evidence="12">The sequence shown here is derived from an EMBL/GenBank/DDBJ whole genome shotgun (WGS) entry which is preliminary data.</text>
</comment>
<dbReference type="PANTHER" id="PTHR45797">
    <property type="entry name" value="RAD54-LIKE"/>
    <property type="match status" value="1"/>
</dbReference>
<keyword evidence="7" id="KW-0238">DNA-binding</keyword>
<dbReference type="Gene3D" id="3.40.50.300">
    <property type="entry name" value="P-loop containing nucleotide triphosphate hydrolases"/>
    <property type="match status" value="1"/>
</dbReference>
<dbReference type="PROSITE" id="PS51194">
    <property type="entry name" value="HELICASE_CTER"/>
    <property type="match status" value="1"/>
</dbReference>
<evidence type="ECO:0000256" key="6">
    <source>
        <dbReference type="ARBA" id="ARBA00022840"/>
    </source>
</evidence>
<keyword evidence="5" id="KW-0347">Helicase</keyword>
<evidence type="ECO:0000256" key="5">
    <source>
        <dbReference type="ARBA" id="ARBA00022806"/>
    </source>
</evidence>
<dbReference type="Proteomes" id="UP000266723">
    <property type="component" value="Unassembled WGS sequence"/>
</dbReference>
<name>A0ABQ7A5W8_BRACR</name>
<dbReference type="Pfam" id="PF00271">
    <property type="entry name" value="Helicase_C"/>
    <property type="match status" value="1"/>
</dbReference>
<dbReference type="CDD" id="cd18793">
    <property type="entry name" value="SF2_C_SNF"/>
    <property type="match status" value="1"/>
</dbReference>
<keyword evidence="3" id="KW-0547">Nucleotide-binding</keyword>
<keyword evidence="8" id="KW-0539">Nucleus</keyword>
<reference evidence="12 13" key="1">
    <citation type="journal article" date="2020" name="BMC Genomics">
        <title>Intraspecific diversification of the crop wild relative Brassica cretica Lam. using demographic model selection.</title>
        <authorList>
            <person name="Kioukis A."/>
            <person name="Michalopoulou V.A."/>
            <person name="Briers L."/>
            <person name="Pirintsos S."/>
            <person name="Studholme D.J."/>
            <person name="Pavlidis P."/>
            <person name="Sarris P.F."/>
        </authorList>
    </citation>
    <scope>NUCLEOTIDE SEQUENCE [LARGE SCALE GENOMIC DNA]</scope>
    <source>
        <strain evidence="13">cv. PFS-1207/04</strain>
    </source>
</reference>
<sequence length="761" mass="87389">MDAREENEDPMEMQDDQQMEENNNQDEEMQDVDTRSESCVSLSDDEEQLLMGHDDELDLEKPLSEEEIDELISELVGVESKAAEAQKAIEEESLAKVEGEVREKLARTLRGVELDKSVSAEMMTFKDVWEETLDNLEVESANLLEQLDGAGVELLKLYKMIESQVPSRLYTEAWKKRAHWVGTQVTEETVESLANAESFLQTHRPVRKRHGELLEEGASGFLEKKFADDGVKESLAGPSELDWSSLNKVFTERKDEAVSFGSKNWASVYSASTPQQAAAMGFEFPGVNEMEEIEEIDAVLEGTFFADAMENERELALTEEQKKNYTRVREEDDINIDRQLRLHLNRKRRKTRCKQVIRHEAENSDDESACLYENNTVPNRASIVDIPDDSSSDEHIDCNMVVGEKQRTMSGLQDEVDGYLHEDWWVDSLDKTNYKDSDYSGKMILLLDILTMCADVGDKALVFSQSIPTLDLIELYLSRLSRNGKQGKFWKKGKDWYRIDGKTVSSERQKLVDRFNEPENKRVKCTLISTRAESLGINLYAANRVIIVDGSWNPTYDLQAIYGAWRYGQKKPVFAYRLMARGTIEEKIYKPQVTKEGLAARVVDRQQVHRNISKEEMLHLFEFDEAEDSQNTSQKVGCCSDKMMENLLQRHNPNLHEHETLLKENEEEKLTKEEKDKEWEGVQRVAPELQKPLPSLQTVPPRLPKRFNRSRFVIRNCTRTAHQRTFIAQGRKVDSSTVCGECGLVLTWEDVTTPAPKIDYF</sequence>
<dbReference type="SMART" id="SM00490">
    <property type="entry name" value="HELICc"/>
    <property type="match status" value="1"/>
</dbReference>
<gene>
    <name evidence="12" type="ORF">DY000_02058037</name>
</gene>
<evidence type="ECO:0000256" key="2">
    <source>
        <dbReference type="ARBA" id="ARBA00007025"/>
    </source>
</evidence>